<organism evidence="7 8">
    <name type="scientific">Candidatus Nomurabacteria bacterium RIFCSPLOWO2_01_FULL_39_17</name>
    <dbReference type="NCBI Taxonomy" id="1801770"/>
    <lineage>
        <taxon>Bacteria</taxon>
        <taxon>Candidatus Nomuraibacteriota</taxon>
    </lineage>
</organism>
<evidence type="ECO:0000256" key="6">
    <source>
        <dbReference type="SAM" id="Phobius"/>
    </source>
</evidence>
<dbReference type="EMBL" id="MFUU01000014">
    <property type="protein sequence ID" value="OGI85911.1"/>
    <property type="molecule type" value="Genomic_DNA"/>
</dbReference>
<dbReference type="STRING" id="1801770.A3A01_00720"/>
<reference evidence="7 8" key="1">
    <citation type="journal article" date="2016" name="Nat. Commun.">
        <title>Thousands of microbial genomes shed light on interconnected biogeochemical processes in an aquifer system.</title>
        <authorList>
            <person name="Anantharaman K."/>
            <person name="Brown C.T."/>
            <person name="Hug L.A."/>
            <person name="Sharon I."/>
            <person name="Castelle C.J."/>
            <person name="Probst A.J."/>
            <person name="Thomas B.C."/>
            <person name="Singh A."/>
            <person name="Wilkins M.J."/>
            <person name="Karaoz U."/>
            <person name="Brodie E.L."/>
            <person name="Williams K.H."/>
            <person name="Hubbard S.S."/>
            <person name="Banfield J.F."/>
        </authorList>
    </citation>
    <scope>NUCLEOTIDE SEQUENCE [LARGE SCALE GENOMIC DNA]</scope>
</reference>
<evidence type="ECO:0000313" key="8">
    <source>
        <dbReference type="Proteomes" id="UP000179352"/>
    </source>
</evidence>
<dbReference type="InterPro" id="IPR045584">
    <property type="entry name" value="Pilin-like"/>
</dbReference>
<comment type="subcellular location">
    <subcellularLocation>
        <location evidence="1">Membrane</location>
        <topology evidence="1">Single-pass membrane protein</topology>
    </subcellularLocation>
</comment>
<dbReference type="Proteomes" id="UP000179352">
    <property type="component" value="Unassembled WGS sequence"/>
</dbReference>
<proteinExistence type="predicted"/>
<dbReference type="Gene3D" id="3.30.700.10">
    <property type="entry name" value="Glycoprotein, Type 4 Pilin"/>
    <property type="match status" value="1"/>
</dbReference>
<keyword evidence="3 6" id="KW-0812">Transmembrane</keyword>
<evidence type="ECO:0008006" key="9">
    <source>
        <dbReference type="Google" id="ProtNLM"/>
    </source>
</evidence>
<dbReference type="Pfam" id="PF07963">
    <property type="entry name" value="N_methyl"/>
    <property type="match status" value="1"/>
</dbReference>
<dbReference type="AlphaFoldDB" id="A0A1F6WVK2"/>
<dbReference type="PANTHER" id="PTHR30093">
    <property type="entry name" value="GENERAL SECRETION PATHWAY PROTEIN G"/>
    <property type="match status" value="1"/>
</dbReference>
<dbReference type="SUPFAM" id="SSF54523">
    <property type="entry name" value="Pili subunits"/>
    <property type="match status" value="1"/>
</dbReference>
<dbReference type="GO" id="GO:0015628">
    <property type="term" value="P:protein secretion by the type II secretion system"/>
    <property type="evidence" value="ECO:0007669"/>
    <property type="project" value="InterPro"/>
</dbReference>
<dbReference type="NCBIfam" id="TIGR02532">
    <property type="entry name" value="IV_pilin_GFxxxE"/>
    <property type="match status" value="1"/>
</dbReference>
<dbReference type="GO" id="GO:0016020">
    <property type="term" value="C:membrane"/>
    <property type="evidence" value="ECO:0007669"/>
    <property type="project" value="UniProtKB-SubCell"/>
</dbReference>
<evidence type="ECO:0000256" key="3">
    <source>
        <dbReference type="ARBA" id="ARBA00022692"/>
    </source>
</evidence>
<dbReference type="PANTHER" id="PTHR30093:SF44">
    <property type="entry name" value="TYPE II SECRETION SYSTEM CORE PROTEIN G"/>
    <property type="match status" value="1"/>
</dbReference>
<name>A0A1F6WVK2_9BACT</name>
<comment type="caution">
    <text evidence="7">The sequence shown here is derived from an EMBL/GenBank/DDBJ whole genome shotgun (WGS) entry which is preliminary data.</text>
</comment>
<dbReference type="GO" id="GO:0015627">
    <property type="term" value="C:type II protein secretion system complex"/>
    <property type="evidence" value="ECO:0007669"/>
    <property type="project" value="InterPro"/>
</dbReference>
<dbReference type="PRINTS" id="PR00813">
    <property type="entry name" value="BCTERIALGSPG"/>
</dbReference>
<dbReference type="PROSITE" id="PS00409">
    <property type="entry name" value="PROKAR_NTER_METHYL"/>
    <property type="match status" value="1"/>
</dbReference>
<keyword evidence="4 6" id="KW-1133">Transmembrane helix</keyword>
<keyword evidence="5 6" id="KW-0472">Membrane</keyword>
<evidence type="ECO:0000313" key="7">
    <source>
        <dbReference type="EMBL" id="OGI85911.1"/>
    </source>
</evidence>
<protein>
    <recommendedName>
        <fullName evidence="9">Type II secretion system protein GspG C-terminal domain-containing protein</fullName>
    </recommendedName>
</protein>
<sequence length="185" mass="20213">MSFFPKNRKGFTLIELLVVVAIIGLLSSVIFASLDSARAKARDTRRIVDLKQLQTALELDYNDNGKYPGAVLSGSRHHKSSVCVGNSPLNASYALWTAANVFDASFTNSYMKVLPADPLGDCYTYILLYGGAATGWRCYTPTATINPNLYYYLITFKSESSLSNTTYPGWQSAGSARRCILGPAI</sequence>
<evidence type="ECO:0000256" key="2">
    <source>
        <dbReference type="ARBA" id="ARBA00022481"/>
    </source>
</evidence>
<evidence type="ECO:0000256" key="5">
    <source>
        <dbReference type="ARBA" id="ARBA00023136"/>
    </source>
</evidence>
<accession>A0A1F6WVK2</accession>
<dbReference type="InterPro" id="IPR012902">
    <property type="entry name" value="N_methyl_site"/>
</dbReference>
<evidence type="ECO:0000256" key="1">
    <source>
        <dbReference type="ARBA" id="ARBA00004167"/>
    </source>
</evidence>
<keyword evidence="2" id="KW-0488">Methylation</keyword>
<gene>
    <name evidence="7" type="ORF">A3A01_00720</name>
</gene>
<dbReference type="InterPro" id="IPR000983">
    <property type="entry name" value="Bac_GSPG_pilin"/>
</dbReference>
<evidence type="ECO:0000256" key="4">
    <source>
        <dbReference type="ARBA" id="ARBA00022989"/>
    </source>
</evidence>
<feature type="transmembrane region" description="Helical" evidence="6">
    <location>
        <begin position="12"/>
        <end position="34"/>
    </location>
</feature>